<proteinExistence type="predicted"/>
<protein>
    <submittedName>
        <fullName evidence="1">Uncharacterized protein</fullName>
    </submittedName>
</protein>
<dbReference type="EMBL" id="MN740015">
    <property type="protein sequence ID" value="QHT84008.1"/>
    <property type="molecule type" value="Genomic_DNA"/>
</dbReference>
<accession>A0A6C0HTC7</accession>
<evidence type="ECO:0000313" key="1">
    <source>
        <dbReference type="EMBL" id="QHT84008.1"/>
    </source>
</evidence>
<sequence length="143" mass="17098">MFEDTFPIYTNDQEYREMVRQVCSMKQHQIVTLDQIQIDEVTHDEWDYDNDAMSQWLNTVYDLTGKDPLFQELYRIAAGTMLSEDLQIGLAIMISYDYFQDFYHCLQLFSKKSSILRTLRSEQSGVEYQERVQKLQQKIRGQK</sequence>
<dbReference type="AlphaFoldDB" id="A0A6C0HTC7"/>
<name>A0A6C0HTC7_9ZZZZ</name>
<organism evidence="1">
    <name type="scientific">viral metagenome</name>
    <dbReference type="NCBI Taxonomy" id="1070528"/>
    <lineage>
        <taxon>unclassified sequences</taxon>
        <taxon>metagenomes</taxon>
        <taxon>organismal metagenomes</taxon>
    </lineage>
</organism>
<reference evidence="1" key="1">
    <citation type="journal article" date="2020" name="Nature">
        <title>Giant virus diversity and host interactions through global metagenomics.</title>
        <authorList>
            <person name="Schulz F."/>
            <person name="Roux S."/>
            <person name="Paez-Espino D."/>
            <person name="Jungbluth S."/>
            <person name="Walsh D.A."/>
            <person name="Denef V.J."/>
            <person name="McMahon K.D."/>
            <person name="Konstantinidis K.T."/>
            <person name="Eloe-Fadrosh E.A."/>
            <person name="Kyrpides N.C."/>
            <person name="Woyke T."/>
        </authorList>
    </citation>
    <scope>NUCLEOTIDE SEQUENCE</scope>
    <source>
        <strain evidence="1">GVMAG-M-3300023184-16</strain>
    </source>
</reference>